<organism evidence="7 8">
    <name type="scientific">Marinicella sediminis</name>
    <dbReference type="NCBI Taxonomy" id="1792834"/>
    <lineage>
        <taxon>Bacteria</taxon>
        <taxon>Pseudomonadati</taxon>
        <taxon>Pseudomonadota</taxon>
        <taxon>Gammaproteobacteria</taxon>
        <taxon>Lysobacterales</taxon>
        <taxon>Marinicellaceae</taxon>
        <taxon>Marinicella</taxon>
    </lineage>
</organism>
<keyword evidence="3" id="KW-0802">TPR repeat</keyword>
<feature type="domain" description="GGDEF" evidence="6">
    <location>
        <begin position="498"/>
        <end position="631"/>
    </location>
</feature>
<accession>A0ABV7J5L7</accession>
<comment type="caution">
    <text evidence="7">The sequence shown here is derived from an EMBL/GenBank/DDBJ whole genome shotgun (WGS) entry which is preliminary data.</text>
</comment>
<evidence type="ECO:0000256" key="3">
    <source>
        <dbReference type="PROSITE-ProRule" id="PRU00339"/>
    </source>
</evidence>
<dbReference type="PANTHER" id="PTHR45138">
    <property type="entry name" value="REGULATORY COMPONENTS OF SENSORY TRANSDUCTION SYSTEM"/>
    <property type="match status" value="1"/>
</dbReference>
<dbReference type="InterPro" id="IPR050469">
    <property type="entry name" value="Diguanylate_Cyclase"/>
</dbReference>
<gene>
    <name evidence="7" type="ORF">ACFODZ_04275</name>
</gene>
<keyword evidence="7" id="KW-0548">Nucleotidyltransferase</keyword>
<keyword evidence="8" id="KW-1185">Reference proteome</keyword>
<dbReference type="Gene3D" id="1.25.40.10">
    <property type="entry name" value="Tetratricopeptide repeat domain"/>
    <property type="match status" value="1"/>
</dbReference>
<dbReference type="Gene3D" id="3.30.70.270">
    <property type="match status" value="1"/>
</dbReference>
<dbReference type="CDD" id="cd01949">
    <property type="entry name" value="GGDEF"/>
    <property type="match status" value="1"/>
</dbReference>
<dbReference type="SUPFAM" id="SSF48452">
    <property type="entry name" value="TPR-like"/>
    <property type="match status" value="1"/>
</dbReference>
<dbReference type="GO" id="GO:0052621">
    <property type="term" value="F:diguanylate cyclase activity"/>
    <property type="evidence" value="ECO:0007669"/>
    <property type="project" value="UniProtKB-EC"/>
</dbReference>
<dbReference type="InterPro" id="IPR011990">
    <property type="entry name" value="TPR-like_helical_dom_sf"/>
</dbReference>
<keyword evidence="5" id="KW-0472">Membrane</keyword>
<dbReference type="EC" id="2.7.7.65" evidence="1"/>
<evidence type="ECO:0000259" key="6">
    <source>
        <dbReference type="PROSITE" id="PS50887"/>
    </source>
</evidence>
<evidence type="ECO:0000256" key="1">
    <source>
        <dbReference type="ARBA" id="ARBA00012528"/>
    </source>
</evidence>
<protein>
    <recommendedName>
        <fullName evidence="1">diguanylate cyclase</fullName>
        <ecNumber evidence="1">2.7.7.65</ecNumber>
    </recommendedName>
</protein>
<dbReference type="PROSITE" id="PS50005">
    <property type="entry name" value="TPR"/>
    <property type="match status" value="1"/>
</dbReference>
<feature type="coiled-coil region" evidence="4">
    <location>
        <begin position="368"/>
        <end position="426"/>
    </location>
</feature>
<keyword evidence="5" id="KW-1133">Transmembrane helix</keyword>
<name>A0ABV7J5L7_9GAMM</name>
<dbReference type="RefSeq" id="WP_157892689.1">
    <property type="nucleotide sequence ID" value="NZ_JBHRTS010000002.1"/>
</dbReference>
<dbReference type="SUPFAM" id="SSF55073">
    <property type="entry name" value="Nucleotide cyclase"/>
    <property type="match status" value="1"/>
</dbReference>
<evidence type="ECO:0000256" key="2">
    <source>
        <dbReference type="ARBA" id="ARBA00034247"/>
    </source>
</evidence>
<evidence type="ECO:0000313" key="8">
    <source>
        <dbReference type="Proteomes" id="UP001595533"/>
    </source>
</evidence>
<dbReference type="EMBL" id="JBHRTS010000002">
    <property type="protein sequence ID" value="MFC3193458.1"/>
    <property type="molecule type" value="Genomic_DNA"/>
</dbReference>
<keyword evidence="4" id="KW-0175">Coiled coil</keyword>
<reference evidence="8" key="1">
    <citation type="journal article" date="2019" name="Int. J. Syst. Evol. Microbiol.">
        <title>The Global Catalogue of Microorganisms (GCM) 10K type strain sequencing project: providing services to taxonomists for standard genome sequencing and annotation.</title>
        <authorList>
            <consortium name="The Broad Institute Genomics Platform"/>
            <consortium name="The Broad Institute Genome Sequencing Center for Infectious Disease"/>
            <person name="Wu L."/>
            <person name="Ma J."/>
        </authorList>
    </citation>
    <scope>NUCLEOTIDE SEQUENCE [LARGE SCALE GENOMIC DNA]</scope>
    <source>
        <strain evidence="8">KCTC 42953</strain>
    </source>
</reference>
<dbReference type="SMART" id="SM00267">
    <property type="entry name" value="GGDEF"/>
    <property type="match status" value="1"/>
</dbReference>
<dbReference type="Proteomes" id="UP001595533">
    <property type="component" value="Unassembled WGS sequence"/>
</dbReference>
<dbReference type="NCBIfam" id="TIGR00254">
    <property type="entry name" value="GGDEF"/>
    <property type="match status" value="1"/>
</dbReference>
<dbReference type="InterPro" id="IPR000160">
    <property type="entry name" value="GGDEF_dom"/>
</dbReference>
<dbReference type="InterPro" id="IPR019734">
    <property type="entry name" value="TPR_rpt"/>
</dbReference>
<dbReference type="PANTHER" id="PTHR45138:SF9">
    <property type="entry name" value="DIGUANYLATE CYCLASE DGCM-RELATED"/>
    <property type="match status" value="1"/>
</dbReference>
<keyword evidence="7" id="KW-0808">Transferase</keyword>
<feature type="repeat" description="TPR" evidence="3">
    <location>
        <begin position="155"/>
        <end position="188"/>
    </location>
</feature>
<dbReference type="Pfam" id="PF00990">
    <property type="entry name" value="GGDEF"/>
    <property type="match status" value="1"/>
</dbReference>
<dbReference type="SMART" id="SM00028">
    <property type="entry name" value="TPR"/>
    <property type="match status" value="5"/>
</dbReference>
<comment type="catalytic activity">
    <reaction evidence="2">
        <text>2 GTP = 3',3'-c-di-GMP + 2 diphosphate</text>
        <dbReference type="Rhea" id="RHEA:24898"/>
        <dbReference type="ChEBI" id="CHEBI:33019"/>
        <dbReference type="ChEBI" id="CHEBI:37565"/>
        <dbReference type="ChEBI" id="CHEBI:58805"/>
        <dbReference type="EC" id="2.7.7.65"/>
    </reaction>
</comment>
<evidence type="ECO:0000313" key="7">
    <source>
        <dbReference type="EMBL" id="MFC3193458.1"/>
    </source>
</evidence>
<proteinExistence type="predicted"/>
<dbReference type="InterPro" id="IPR043128">
    <property type="entry name" value="Rev_trsase/Diguanyl_cyclase"/>
</dbReference>
<dbReference type="PROSITE" id="PS50887">
    <property type="entry name" value="GGDEF"/>
    <property type="match status" value="1"/>
</dbReference>
<keyword evidence="5" id="KW-0812">Transmembrane</keyword>
<dbReference type="InterPro" id="IPR029787">
    <property type="entry name" value="Nucleotide_cyclase"/>
</dbReference>
<evidence type="ECO:0000256" key="4">
    <source>
        <dbReference type="SAM" id="Coils"/>
    </source>
</evidence>
<sequence length="631" mass="71962">MKSQELSDSVSMNIYFKHMIWGTGLLLYSLAGLARISAFNPAYQDLLDLSENQPQKALQYWQEMDPVDFSAARKAEHHLVASQLYGNLDYPNKMTTAAQQGLALISSKEEPWLFHQLSLALVDSWDRNGTGIRGLAKVEDAQRWGAENNDLGTRLYAMLILSQLLIQTDQYNQALQLVQEAYDLAPVEGPDLVKADFSNQMSAIYVYRDEFEIALPYLQETLAHYRKKDKKLAVSIALFELGRAHLVLDRTASGLAYLQESIQIAVAINDLQGIAYGLNELATHHLSLQEYDKAESYLQEARQRFNEAGNQYMLFDNNIQLSQLYTQTKQFGLAEQYLTTAAQQVDPQLLPFSQIAIQRQQANILDARGQHEEAYDLLTDAVKQLQELEAQQSAEKLHQIRAIFEVESSEQENQLLAQKNQLQQQQLAIKNQQNILLMLFLVSALLLVLFLIYFTFKFRRQSARLHELANYDELTGLRNRSNTIYAIKHKLKNLDKEQPMYLVMIDLDYFKDINDRFGHALGDKVLKIFGDYCRDVFSENDLAGRVGGEEFLVCLTGYTPQQAFDRIEKLRQKTAKMHHLIKAPDFSVTLSAGLCQITADKPSFHQWVKCADKALYQAKHAGRNQTIAADL</sequence>
<evidence type="ECO:0000256" key="5">
    <source>
        <dbReference type="SAM" id="Phobius"/>
    </source>
</evidence>
<feature type="transmembrane region" description="Helical" evidence="5">
    <location>
        <begin position="435"/>
        <end position="456"/>
    </location>
</feature>